<accession>A0A7C8KHF7</accession>
<evidence type="ECO:0000313" key="1">
    <source>
        <dbReference type="EMBL" id="TGJ73904.1"/>
    </source>
</evidence>
<proteinExistence type="predicted"/>
<dbReference type="Proteomes" id="UP000297595">
    <property type="component" value="Unassembled WGS sequence"/>
</dbReference>
<organism evidence="1 2">
    <name type="scientific">Orbilia oligospora</name>
    <name type="common">Nematode-trapping fungus</name>
    <name type="synonym">Arthrobotrys oligospora</name>
    <dbReference type="NCBI Taxonomy" id="2813651"/>
    <lineage>
        <taxon>Eukaryota</taxon>
        <taxon>Fungi</taxon>
        <taxon>Dikarya</taxon>
        <taxon>Ascomycota</taxon>
        <taxon>Pezizomycotina</taxon>
        <taxon>Orbiliomycetes</taxon>
        <taxon>Orbiliales</taxon>
        <taxon>Orbiliaceae</taxon>
        <taxon>Orbilia</taxon>
    </lineage>
</organism>
<reference evidence="1 2" key="1">
    <citation type="submission" date="2019-03" db="EMBL/GenBank/DDBJ databases">
        <title>Nematode-trapping fungi genome.</title>
        <authorList>
            <person name="Vidal-Diez De Ulzurrun G."/>
        </authorList>
    </citation>
    <scope>NUCLEOTIDE SEQUENCE [LARGE SCALE GENOMIC DNA]</scope>
    <source>
        <strain evidence="1 2">TWF154</strain>
    </source>
</reference>
<protein>
    <submittedName>
        <fullName evidence="1">Uncharacterized protein</fullName>
    </submittedName>
</protein>
<gene>
    <name evidence="1" type="ORF">EYR41_000967</name>
</gene>
<dbReference type="OrthoDB" id="10281183at2759"/>
<dbReference type="AlphaFoldDB" id="A0A7C8KHF7"/>
<comment type="caution">
    <text evidence="1">The sequence shown here is derived from an EMBL/GenBank/DDBJ whole genome shotgun (WGS) entry which is preliminary data.</text>
</comment>
<evidence type="ECO:0000313" key="2">
    <source>
        <dbReference type="Proteomes" id="UP000297595"/>
    </source>
</evidence>
<dbReference type="EMBL" id="SOZJ01000001">
    <property type="protein sequence ID" value="TGJ73904.1"/>
    <property type="molecule type" value="Genomic_DNA"/>
</dbReference>
<sequence>MYSQHSSTRSYIQDHCLIRASIPTECAGIDIVLEDSIDVVVVQSHACTEAAGQTGSRAGRSKEIKFPKPWTRRVTPALMQQ</sequence>
<name>A0A7C8KHF7_ORBOL</name>